<name>A0A4Y6PUH8_PERCE</name>
<dbReference type="CDD" id="cd00130">
    <property type="entry name" value="PAS"/>
    <property type="match status" value="1"/>
</dbReference>
<evidence type="ECO:0000256" key="9">
    <source>
        <dbReference type="ARBA" id="ARBA00023012"/>
    </source>
</evidence>
<dbReference type="InterPro" id="IPR003594">
    <property type="entry name" value="HATPase_dom"/>
</dbReference>
<dbReference type="InterPro" id="IPR001789">
    <property type="entry name" value="Sig_transdc_resp-reg_receiver"/>
</dbReference>
<dbReference type="Gene3D" id="3.40.50.2300">
    <property type="match status" value="2"/>
</dbReference>
<dbReference type="SMART" id="SM00448">
    <property type="entry name" value="REC"/>
    <property type="match status" value="2"/>
</dbReference>
<dbReference type="PROSITE" id="PS50113">
    <property type="entry name" value="PAC"/>
    <property type="match status" value="1"/>
</dbReference>
<dbReference type="CDD" id="cd16922">
    <property type="entry name" value="HATPase_EvgS-ArcB-TorS-like"/>
    <property type="match status" value="1"/>
</dbReference>
<dbReference type="Proteomes" id="UP000315995">
    <property type="component" value="Chromosome"/>
</dbReference>
<dbReference type="PANTHER" id="PTHR43047">
    <property type="entry name" value="TWO-COMPONENT HISTIDINE PROTEIN KINASE"/>
    <property type="match status" value="1"/>
</dbReference>
<keyword evidence="6" id="KW-0547">Nucleotide-binding</keyword>
<dbReference type="SMART" id="SM00388">
    <property type="entry name" value="HisKA"/>
    <property type="match status" value="1"/>
</dbReference>
<evidence type="ECO:0000313" key="18">
    <source>
        <dbReference type="EMBL" id="QDG51900.1"/>
    </source>
</evidence>
<evidence type="ECO:0000259" key="15">
    <source>
        <dbReference type="PROSITE" id="PS50110"/>
    </source>
</evidence>
<feature type="coiled-coil region" evidence="13">
    <location>
        <begin position="162"/>
        <end position="189"/>
    </location>
</feature>
<feature type="domain" description="PAC" evidence="17">
    <location>
        <begin position="121"/>
        <end position="171"/>
    </location>
</feature>
<dbReference type="GO" id="GO:0000155">
    <property type="term" value="F:phosphorelay sensor kinase activity"/>
    <property type="evidence" value="ECO:0007669"/>
    <property type="project" value="InterPro"/>
</dbReference>
<dbReference type="PROSITE" id="PS50109">
    <property type="entry name" value="HIS_KIN"/>
    <property type="match status" value="1"/>
</dbReference>
<dbReference type="EC" id="2.7.13.3" evidence="3"/>
<dbReference type="Pfam" id="PF13426">
    <property type="entry name" value="PAS_9"/>
    <property type="match status" value="1"/>
</dbReference>
<dbReference type="InterPro" id="IPR003661">
    <property type="entry name" value="HisK_dim/P_dom"/>
</dbReference>
<evidence type="ECO:0000313" key="19">
    <source>
        <dbReference type="Proteomes" id="UP000315995"/>
    </source>
</evidence>
<dbReference type="SMART" id="SM00091">
    <property type="entry name" value="PAS"/>
    <property type="match status" value="1"/>
</dbReference>
<keyword evidence="19" id="KW-1185">Reference proteome</keyword>
<dbReference type="Pfam" id="PF00512">
    <property type="entry name" value="HisKA"/>
    <property type="match status" value="1"/>
</dbReference>
<evidence type="ECO:0000256" key="11">
    <source>
        <dbReference type="ARBA" id="ARBA00023306"/>
    </source>
</evidence>
<reference evidence="18 19" key="1">
    <citation type="submission" date="2019-06" db="EMBL/GenBank/DDBJ databases">
        <title>Persicimonas caeni gen. nov., sp. nov., a predatory bacterium isolated from solar saltern.</title>
        <authorList>
            <person name="Wang S."/>
        </authorList>
    </citation>
    <scope>NUCLEOTIDE SEQUENCE [LARGE SCALE GENOMIC DNA]</scope>
    <source>
        <strain evidence="18 19">YN101</strain>
    </source>
</reference>
<evidence type="ECO:0000256" key="12">
    <source>
        <dbReference type="PROSITE-ProRule" id="PRU00169"/>
    </source>
</evidence>
<dbReference type="FunFam" id="1.10.287.130:FF:000038">
    <property type="entry name" value="Sensory transduction histidine kinase"/>
    <property type="match status" value="1"/>
</dbReference>
<dbReference type="SMART" id="SM00387">
    <property type="entry name" value="HATPase_c"/>
    <property type="match status" value="1"/>
</dbReference>
<dbReference type="PROSITE" id="PS50112">
    <property type="entry name" value="PAS"/>
    <property type="match status" value="1"/>
</dbReference>
<dbReference type="InterPro" id="IPR036890">
    <property type="entry name" value="HATPase_C_sf"/>
</dbReference>
<dbReference type="InterPro" id="IPR000014">
    <property type="entry name" value="PAS"/>
</dbReference>
<keyword evidence="9" id="KW-0902">Two-component regulatory system</keyword>
<dbReference type="InterPro" id="IPR004358">
    <property type="entry name" value="Sig_transdc_His_kin-like_C"/>
</dbReference>
<evidence type="ECO:0000256" key="3">
    <source>
        <dbReference type="ARBA" id="ARBA00012438"/>
    </source>
</evidence>
<accession>A0A5B8Y6A9</accession>
<dbReference type="EMBL" id="CP041186">
    <property type="protein sequence ID" value="QDG51900.1"/>
    <property type="molecule type" value="Genomic_DNA"/>
</dbReference>
<dbReference type="GO" id="GO:0005524">
    <property type="term" value="F:ATP binding"/>
    <property type="evidence" value="ECO:0007669"/>
    <property type="project" value="UniProtKB-KW"/>
</dbReference>
<sequence length="682" mass="75609">MNDDLEVNRLLASQLDKFDLSVDEPPTAEQWRLFLDELDGVYERASENTLILDENFDNLISHAVDAFVLHDTKGHIIEANQAACEMLGYTREEFLSLHVSDFEMALDPGAFWDDMTVDEVFTVEGTHRRKDGSIYPVETRVGAFVVDGQKVILALCRDISKRKAAEEQLKALNARLESARDEAIQASQAKSTFLANMSHELRTPLNAVIGYSEFLIEEMEDVGDEDYIPDLDRILTAGRHLLALINDILDLSKIEAGKTELDITEFDLEQMVGDIESTAQPLADKNDNELVVQVVGEPPPMRSDVTKIRQILFNLLSNACKFTSEGQVRLRVTCDGDYFGFEVSDTGVGMSDEELDRVFEAFQQADASTTRKFGGTGLGLAITKHYSHMLGGSIDVSSEQGQGTTFRVVLPVDFEEREVEVDESAHTDALPSPRADSSGIVLVIEDDESARDLLSRTLRGEGYKVVTATNGAEGLHLARELDPLAITLDVLMPETDGWGVLGELEADEKLRRIPVILISMLDERQRGFALGADHYLVKPIDRSRLVDLIGEYRRRGRATGHCLVVEDDEATRELVRRIVEQQGWQVSEATNGQEGLDAAAQSLPDLVLLDLMMPEVDGFEFLSRFRADARFAAVPVVVVTAKELTSEEADELEAAASQVIQKVSRGPGELLAEVRRVLRKLG</sequence>
<feature type="domain" description="Response regulatory" evidence="15">
    <location>
        <begin position="561"/>
        <end position="677"/>
    </location>
</feature>
<dbReference type="Gene3D" id="3.30.450.20">
    <property type="entry name" value="PAS domain"/>
    <property type="match status" value="1"/>
</dbReference>
<dbReference type="PRINTS" id="PR00344">
    <property type="entry name" value="BCTRLSENSOR"/>
</dbReference>
<feature type="domain" description="Histidine kinase" evidence="14">
    <location>
        <begin position="196"/>
        <end position="414"/>
    </location>
</feature>
<dbReference type="Pfam" id="PF00072">
    <property type="entry name" value="Response_reg"/>
    <property type="match status" value="2"/>
</dbReference>
<evidence type="ECO:0000259" key="14">
    <source>
        <dbReference type="PROSITE" id="PS50109"/>
    </source>
</evidence>
<keyword evidence="8" id="KW-0067">ATP-binding</keyword>
<dbReference type="SUPFAM" id="SSF55874">
    <property type="entry name" value="ATPase domain of HSP90 chaperone/DNA topoisomerase II/histidine kinase"/>
    <property type="match status" value="1"/>
</dbReference>
<feature type="modified residue" description="4-aspartylphosphate" evidence="12">
    <location>
        <position position="489"/>
    </location>
</feature>
<dbReference type="NCBIfam" id="TIGR00229">
    <property type="entry name" value="sensory_box"/>
    <property type="match status" value="1"/>
</dbReference>
<dbReference type="InterPro" id="IPR011006">
    <property type="entry name" value="CheY-like_superfamily"/>
</dbReference>
<dbReference type="GO" id="GO:0005886">
    <property type="term" value="C:plasma membrane"/>
    <property type="evidence" value="ECO:0007669"/>
    <property type="project" value="TreeGrafter"/>
</dbReference>
<evidence type="ECO:0000256" key="13">
    <source>
        <dbReference type="SAM" id="Coils"/>
    </source>
</evidence>
<feature type="modified residue" description="4-aspartylphosphate" evidence="12">
    <location>
        <position position="610"/>
    </location>
</feature>
<evidence type="ECO:0000259" key="16">
    <source>
        <dbReference type="PROSITE" id="PS50112"/>
    </source>
</evidence>
<dbReference type="OrthoDB" id="9796305at2"/>
<dbReference type="SUPFAM" id="SSF52172">
    <property type="entry name" value="CheY-like"/>
    <property type="match status" value="2"/>
</dbReference>
<dbReference type="CDD" id="cd00082">
    <property type="entry name" value="HisKA"/>
    <property type="match status" value="1"/>
</dbReference>
<accession>A0A4Y6PUH8</accession>
<keyword evidence="11" id="KW-0131">Cell cycle</keyword>
<evidence type="ECO:0000256" key="4">
    <source>
        <dbReference type="ARBA" id="ARBA00022553"/>
    </source>
</evidence>
<gene>
    <name evidence="18" type="ORF">FIV42_14465</name>
</gene>
<dbReference type="AlphaFoldDB" id="A0A4Y6PUH8"/>
<dbReference type="SUPFAM" id="SSF55785">
    <property type="entry name" value="PYP-like sensor domain (PAS domain)"/>
    <property type="match status" value="1"/>
</dbReference>
<dbReference type="SUPFAM" id="SSF47384">
    <property type="entry name" value="Homodimeric domain of signal transducing histidine kinase"/>
    <property type="match status" value="1"/>
</dbReference>
<dbReference type="RefSeq" id="WP_141198378.1">
    <property type="nucleotide sequence ID" value="NZ_CP041186.1"/>
</dbReference>
<evidence type="ECO:0000256" key="6">
    <source>
        <dbReference type="ARBA" id="ARBA00022741"/>
    </source>
</evidence>
<dbReference type="InterPro" id="IPR000700">
    <property type="entry name" value="PAS-assoc_C"/>
</dbReference>
<evidence type="ECO:0000256" key="10">
    <source>
        <dbReference type="ARBA" id="ARBA00023136"/>
    </source>
</evidence>
<dbReference type="FunFam" id="3.30.565.10:FF:000010">
    <property type="entry name" value="Sensor histidine kinase RcsC"/>
    <property type="match status" value="1"/>
</dbReference>
<comment type="subcellular location">
    <subcellularLocation>
        <location evidence="2">Membrane</location>
    </subcellularLocation>
</comment>
<organism evidence="18 19">
    <name type="scientific">Persicimonas caeni</name>
    <dbReference type="NCBI Taxonomy" id="2292766"/>
    <lineage>
        <taxon>Bacteria</taxon>
        <taxon>Deltaproteobacteria</taxon>
        <taxon>Bradymonadales</taxon>
        <taxon>Bradymonadaceae</taxon>
        <taxon>Persicimonas</taxon>
    </lineage>
</organism>
<dbReference type="InterPro" id="IPR005467">
    <property type="entry name" value="His_kinase_dom"/>
</dbReference>
<evidence type="ECO:0000256" key="8">
    <source>
        <dbReference type="ARBA" id="ARBA00022840"/>
    </source>
</evidence>
<evidence type="ECO:0000256" key="5">
    <source>
        <dbReference type="ARBA" id="ARBA00022679"/>
    </source>
</evidence>
<keyword evidence="5" id="KW-0808">Transferase</keyword>
<dbReference type="GO" id="GO:0009927">
    <property type="term" value="F:histidine phosphotransfer kinase activity"/>
    <property type="evidence" value="ECO:0007669"/>
    <property type="project" value="TreeGrafter"/>
</dbReference>
<keyword evidence="7" id="KW-0418">Kinase</keyword>
<keyword evidence="4 12" id="KW-0597">Phosphoprotein</keyword>
<dbReference type="PANTHER" id="PTHR43047:SF72">
    <property type="entry name" value="OSMOSENSING HISTIDINE PROTEIN KINASE SLN1"/>
    <property type="match status" value="1"/>
</dbReference>
<comment type="catalytic activity">
    <reaction evidence="1">
        <text>ATP + protein L-histidine = ADP + protein N-phospho-L-histidine.</text>
        <dbReference type="EC" id="2.7.13.3"/>
    </reaction>
</comment>
<dbReference type="Gene3D" id="1.10.287.130">
    <property type="match status" value="1"/>
</dbReference>
<evidence type="ECO:0000256" key="7">
    <source>
        <dbReference type="ARBA" id="ARBA00022777"/>
    </source>
</evidence>
<evidence type="ECO:0000256" key="1">
    <source>
        <dbReference type="ARBA" id="ARBA00000085"/>
    </source>
</evidence>
<evidence type="ECO:0000256" key="2">
    <source>
        <dbReference type="ARBA" id="ARBA00004370"/>
    </source>
</evidence>
<keyword evidence="10" id="KW-0472">Membrane</keyword>
<dbReference type="CDD" id="cd17574">
    <property type="entry name" value="REC_OmpR"/>
    <property type="match status" value="2"/>
</dbReference>
<evidence type="ECO:0000259" key="17">
    <source>
        <dbReference type="PROSITE" id="PS50113"/>
    </source>
</evidence>
<dbReference type="InterPro" id="IPR035965">
    <property type="entry name" value="PAS-like_dom_sf"/>
</dbReference>
<dbReference type="Pfam" id="PF02518">
    <property type="entry name" value="HATPase_c"/>
    <property type="match status" value="1"/>
</dbReference>
<feature type="domain" description="PAS" evidence="16">
    <location>
        <begin position="52"/>
        <end position="96"/>
    </location>
</feature>
<dbReference type="PROSITE" id="PS50110">
    <property type="entry name" value="RESPONSE_REGULATORY"/>
    <property type="match status" value="2"/>
</dbReference>
<proteinExistence type="predicted"/>
<protein>
    <recommendedName>
        <fullName evidence="3">histidine kinase</fullName>
        <ecNumber evidence="3">2.7.13.3</ecNumber>
    </recommendedName>
</protein>
<dbReference type="Gene3D" id="3.30.565.10">
    <property type="entry name" value="Histidine kinase-like ATPase, C-terminal domain"/>
    <property type="match status" value="1"/>
</dbReference>
<keyword evidence="13" id="KW-0175">Coiled coil</keyword>
<feature type="domain" description="Response regulatory" evidence="15">
    <location>
        <begin position="440"/>
        <end position="553"/>
    </location>
</feature>
<dbReference type="InterPro" id="IPR036097">
    <property type="entry name" value="HisK_dim/P_sf"/>
</dbReference>